<gene>
    <name evidence="1" type="ORF">OMP40_16270</name>
</gene>
<dbReference type="AlphaFoldDB" id="A0A9X4KTS1"/>
<dbReference type="Proteomes" id="UP001153404">
    <property type="component" value="Unassembled WGS sequence"/>
</dbReference>
<comment type="caution">
    <text evidence="1">The sequence shown here is derived from an EMBL/GenBank/DDBJ whole genome shotgun (WGS) entry which is preliminary data.</text>
</comment>
<accession>A0A9X4KTS1</accession>
<evidence type="ECO:0000313" key="2">
    <source>
        <dbReference type="Proteomes" id="UP001153404"/>
    </source>
</evidence>
<proteinExistence type="predicted"/>
<keyword evidence="2" id="KW-1185">Reference proteome</keyword>
<name>A0A9X4KTS1_9BACL</name>
<dbReference type="RefSeq" id="WP_277532757.1">
    <property type="nucleotide sequence ID" value="NZ_JAPDIA010000003.1"/>
</dbReference>
<evidence type="ECO:0000313" key="1">
    <source>
        <dbReference type="EMBL" id="MDG0810752.1"/>
    </source>
</evidence>
<dbReference type="EMBL" id="JAPDIA010000003">
    <property type="protein sequence ID" value="MDG0810752.1"/>
    <property type="molecule type" value="Genomic_DNA"/>
</dbReference>
<reference evidence="1" key="1">
    <citation type="submission" date="2022-10" db="EMBL/GenBank/DDBJ databases">
        <title>Comparative genomic analysis of Cohnella hashimotonis sp. nov., isolated from the International Space Station.</title>
        <authorList>
            <person name="Simpson A."/>
            <person name="Venkateswaran K."/>
        </authorList>
    </citation>
    <scope>NUCLEOTIDE SEQUENCE</scope>
    <source>
        <strain evidence="1">DSM 28161</strain>
    </source>
</reference>
<sequence>MRSNRLLGSFGGHAKADTPVPSNASIFIQKMQDSRSAIVGNMR</sequence>
<protein>
    <submittedName>
        <fullName evidence="1">Uncharacterized protein</fullName>
    </submittedName>
</protein>
<organism evidence="1 2">
    <name type="scientific">Cohnella rhizosphaerae</name>
    <dbReference type="NCBI Taxonomy" id="1457232"/>
    <lineage>
        <taxon>Bacteria</taxon>
        <taxon>Bacillati</taxon>
        <taxon>Bacillota</taxon>
        <taxon>Bacilli</taxon>
        <taxon>Bacillales</taxon>
        <taxon>Paenibacillaceae</taxon>
        <taxon>Cohnella</taxon>
    </lineage>
</organism>